<dbReference type="Pfam" id="PF03646">
    <property type="entry name" value="FlaG"/>
    <property type="match status" value="1"/>
</dbReference>
<gene>
    <name evidence="2" type="ORF">SAMN02744040_01226</name>
</gene>
<dbReference type="InterPro" id="IPR005186">
    <property type="entry name" value="FlaG"/>
</dbReference>
<evidence type="ECO:0000313" key="2">
    <source>
        <dbReference type="EMBL" id="SHH20871.1"/>
    </source>
</evidence>
<dbReference type="InterPro" id="IPR035924">
    <property type="entry name" value="FlaG-like_sf"/>
</dbReference>
<dbReference type="PANTHER" id="PTHR37166">
    <property type="entry name" value="PROTEIN FLAG"/>
    <property type="match status" value="1"/>
</dbReference>
<dbReference type="STRING" id="1123350.SAMN02744040_01226"/>
<reference evidence="3" key="1">
    <citation type="submission" date="2016-11" db="EMBL/GenBank/DDBJ databases">
        <authorList>
            <person name="Varghese N."/>
            <person name="Submissions S."/>
        </authorList>
    </citation>
    <scope>NUCLEOTIDE SEQUENCE [LARGE SCALE GENOMIC DNA]</scope>
    <source>
        <strain evidence="3">DSM 15285</strain>
    </source>
</reference>
<dbReference type="Proteomes" id="UP000242520">
    <property type="component" value="Unassembled WGS sequence"/>
</dbReference>
<keyword evidence="2" id="KW-0282">Flagellum</keyword>
<protein>
    <submittedName>
        <fullName evidence="2">Flagellar protein FlaG</fullName>
    </submittedName>
</protein>
<dbReference type="RefSeq" id="WP_072724716.1">
    <property type="nucleotide sequence ID" value="NZ_FQXH01000010.1"/>
</dbReference>
<dbReference type="PANTHER" id="PTHR37166:SF1">
    <property type="entry name" value="PROTEIN FLAG"/>
    <property type="match status" value="1"/>
</dbReference>
<evidence type="ECO:0000256" key="1">
    <source>
        <dbReference type="SAM" id="MobiDB-lite"/>
    </source>
</evidence>
<proteinExistence type="predicted"/>
<dbReference type="SUPFAM" id="SSF160214">
    <property type="entry name" value="FlaG-like"/>
    <property type="match status" value="1"/>
</dbReference>
<feature type="compositionally biased region" description="Basic and acidic residues" evidence="1">
    <location>
        <begin position="19"/>
        <end position="40"/>
    </location>
</feature>
<dbReference type="AlphaFoldDB" id="A0A1M5R3U1"/>
<keyword evidence="2" id="KW-0969">Cilium</keyword>
<feature type="region of interest" description="Disordered" evidence="1">
    <location>
        <begin position="1"/>
        <end position="40"/>
    </location>
</feature>
<keyword evidence="2" id="KW-0966">Cell projection</keyword>
<accession>A0A1M5R3U1</accession>
<name>A0A1M5R3U1_9FIRM</name>
<feature type="compositionally biased region" description="Polar residues" evidence="1">
    <location>
        <begin position="1"/>
        <end position="18"/>
    </location>
</feature>
<dbReference type="EMBL" id="FQXH01000010">
    <property type="protein sequence ID" value="SHH20871.1"/>
    <property type="molecule type" value="Genomic_DNA"/>
</dbReference>
<keyword evidence="3" id="KW-1185">Reference proteome</keyword>
<dbReference type="Gene3D" id="3.30.160.170">
    <property type="entry name" value="FlaG-like"/>
    <property type="match status" value="1"/>
</dbReference>
<sequence>MRVDSSMFSNQINPSKSEIVNDRNVPKNKEDMVKQSEKKEENVAFPGEKKLIEAIEKANKELIGVNTHLKFSVHEKTKQIVVKIIDNETKEVIKEIPPEKILDMVADMCERAGIFVDKRG</sequence>
<organism evidence="2 3">
    <name type="scientific">Tepidibacter thalassicus DSM 15285</name>
    <dbReference type="NCBI Taxonomy" id="1123350"/>
    <lineage>
        <taxon>Bacteria</taxon>
        <taxon>Bacillati</taxon>
        <taxon>Bacillota</taxon>
        <taxon>Clostridia</taxon>
        <taxon>Peptostreptococcales</taxon>
        <taxon>Peptostreptococcaceae</taxon>
        <taxon>Tepidibacter</taxon>
    </lineage>
</organism>
<evidence type="ECO:0000313" key="3">
    <source>
        <dbReference type="Proteomes" id="UP000242520"/>
    </source>
</evidence>